<dbReference type="Gene3D" id="3.60.40.10">
    <property type="entry name" value="PPM-type phosphatase domain"/>
    <property type="match status" value="1"/>
</dbReference>
<dbReference type="Pfam" id="PF13672">
    <property type="entry name" value="PP2C_2"/>
    <property type="match status" value="1"/>
</dbReference>
<feature type="compositionally biased region" description="Polar residues" evidence="1">
    <location>
        <begin position="771"/>
        <end position="782"/>
    </location>
</feature>
<organism evidence="3 4">
    <name type="scientific">Globodera rostochiensis</name>
    <name type="common">Golden nematode worm</name>
    <name type="synonym">Heterodera rostochiensis</name>
    <dbReference type="NCBI Taxonomy" id="31243"/>
    <lineage>
        <taxon>Eukaryota</taxon>
        <taxon>Metazoa</taxon>
        <taxon>Ecdysozoa</taxon>
        <taxon>Nematoda</taxon>
        <taxon>Chromadorea</taxon>
        <taxon>Rhabditida</taxon>
        <taxon>Tylenchina</taxon>
        <taxon>Tylenchomorpha</taxon>
        <taxon>Tylenchoidea</taxon>
        <taxon>Heteroderidae</taxon>
        <taxon>Heteroderinae</taxon>
        <taxon>Globodera</taxon>
    </lineage>
</organism>
<dbReference type="InterPro" id="IPR001932">
    <property type="entry name" value="PPM-type_phosphatase-like_dom"/>
</dbReference>
<dbReference type="PANTHER" id="PTHR21586:SF0">
    <property type="entry name" value="PP2C-LIKE DOMAIN-CONTAINING PROTEIN CG9801"/>
    <property type="match status" value="1"/>
</dbReference>
<dbReference type="InterPro" id="IPR053287">
    <property type="entry name" value="PP2C-like_domain"/>
</dbReference>
<proteinExistence type="predicted"/>
<protein>
    <submittedName>
        <fullName evidence="4">PPM-type phosphatase domain-containing protein</fullName>
    </submittedName>
</protein>
<evidence type="ECO:0000256" key="1">
    <source>
        <dbReference type="SAM" id="MobiDB-lite"/>
    </source>
</evidence>
<feature type="region of interest" description="Disordered" evidence="1">
    <location>
        <begin position="150"/>
        <end position="177"/>
    </location>
</feature>
<feature type="region of interest" description="Disordered" evidence="1">
    <location>
        <begin position="527"/>
        <end position="589"/>
    </location>
</feature>
<name>A0A914HBY3_GLORO</name>
<dbReference type="AlphaFoldDB" id="A0A914HBY3"/>
<dbReference type="SUPFAM" id="SSF81606">
    <property type="entry name" value="PP2C-like"/>
    <property type="match status" value="1"/>
</dbReference>
<feature type="region of interest" description="Disordered" evidence="1">
    <location>
        <begin position="838"/>
        <end position="879"/>
    </location>
</feature>
<dbReference type="InterPro" id="IPR036457">
    <property type="entry name" value="PPM-type-like_dom_sf"/>
</dbReference>
<feature type="compositionally biased region" description="Basic and acidic residues" evidence="1">
    <location>
        <begin position="571"/>
        <end position="589"/>
    </location>
</feature>
<dbReference type="WBParaSite" id="Gr19_v10_g15661.t1">
    <property type="protein sequence ID" value="Gr19_v10_g15661.t1"/>
    <property type="gene ID" value="Gr19_v10_g15661"/>
</dbReference>
<dbReference type="Proteomes" id="UP000887572">
    <property type="component" value="Unplaced"/>
</dbReference>
<feature type="compositionally biased region" description="Polar residues" evidence="1">
    <location>
        <begin position="15"/>
        <end position="31"/>
    </location>
</feature>
<dbReference type="PANTHER" id="PTHR21586">
    <property type="entry name" value="TIPA"/>
    <property type="match status" value="1"/>
</dbReference>
<evidence type="ECO:0000259" key="2">
    <source>
        <dbReference type="PROSITE" id="PS51746"/>
    </source>
</evidence>
<feature type="compositionally biased region" description="Polar residues" evidence="1">
    <location>
        <begin position="789"/>
        <end position="807"/>
    </location>
</feature>
<feature type="domain" description="PPM-type phosphatase" evidence="2">
    <location>
        <begin position="223"/>
        <end position="617"/>
    </location>
</feature>
<feature type="compositionally biased region" description="Low complexity" evidence="1">
    <location>
        <begin position="846"/>
        <end position="856"/>
    </location>
</feature>
<dbReference type="SMART" id="SM00332">
    <property type="entry name" value="PP2Cc"/>
    <property type="match status" value="1"/>
</dbReference>
<evidence type="ECO:0000313" key="3">
    <source>
        <dbReference type="Proteomes" id="UP000887572"/>
    </source>
</evidence>
<feature type="region of interest" description="Disordered" evidence="1">
    <location>
        <begin position="10"/>
        <end position="39"/>
    </location>
</feature>
<feature type="region of interest" description="Disordered" evidence="1">
    <location>
        <begin position="765"/>
        <end position="807"/>
    </location>
</feature>
<feature type="compositionally biased region" description="Polar residues" evidence="1">
    <location>
        <begin position="555"/>
        <end position="566"/>
    </location>
</feature>
<sequence length="977" mass="106969">MSAFLRRRMRGLLRTTPNSTDTVSSIGGSDEQQQQQQQQQFRCDEVEEELMLVMKLNGQQQNGRAGRSSESAAVYERILNGRNGRRVESVPEVYSGKTGLDLPSIHLDKFTSEVKACHTGPDGGLTKVQPIRKRAIAAMANLDDEEFSLSSMDEDEATETNSNDRCQNGKRRAKTSLSRTQTDSFEILDIINLSRDGEKPVVSSVPRSSLARYDWNSWDEEKAYGLSTSLYEKHPVTALSAGHPIADVFGIVSRENNAIIALADGVNWGEGARLAARCAIRGAIDHLNAAIERGDTLNTTNDVFHCLLGSFHAAHALILQEGGALTTLCVALVAPVRDSASSVLCACNVGDSLCFVFNDEHGVREVTLASHDIGQMRDMRDAGGALGPVDGRNPQLQNLTCSMTFVRDGDLVFITSDGISDNFDPVVGKFCVIKRSRVDSSEKENVADGVEAAALPPKPAQFFHKTKSAPSANGLLHFSPFPPQHNQLRSMIKRPAAILPSVDAVERHELMLLRMCDVISNGEAQIRPSEESHRHAHRRAAARPCCPGTTTTTTNNENSRRPQSLSAAKRRTLEDPELYRTRTHSKTEERLRRKVIRDMIMEMPGKLDHASVVAYQVGKWPQPAESPTLRRRTTEWDGGMELDGVFVERRHAGGAGRFDENDANGAIVDAVDHPQSCRVDDPSPASIWPTAAAICPAEENGGGDGRMLRQHNDTTQQRPVVEQTWQKTTLNAEQMGGRRRRHGRDSEARHTLGVDVSWLKRLVTSKHEQKQQQQLSGTNGNYSGEIVGNEQTHPPTSNGKCQKGTTISSAPVGVKKYREGGGSNFSLRKLRVFVRHQQQPVPSIEQQHQPPRSRQPSPREDGEGMQRQQPPSDQIVRHGNGFLLSDGIKSAAPSTSIICVQQSSAAAADCCCVDRAVFDDDGNVPQPPTVPRMGLGQLLGPVAADERQQNCCAAKIVAPMAANDDDEDEVVLKGETK</sequence>
<evidence type="ECO:0000313" key="4">
    <source>
        <dbReference type="WBParaSite" id="Gr19_v10_g15661.t1"/>
    </source>
</evidence>
<dbReference type="PROSITE" id="PS51746">
    <property type="entry name" value="PPM_2"/>
    <property type="match status" value="1"/>
</dbReference>
<keyword evidence="3" id="KW-1185">Reference proteome</keyword>
<reference evidence="4" key="1">
    <citation type="submission" date="2022-11" db="UniProtKB">
        <authorList>
            <consortium name="WormBaseParasite"/>
        </authorList>
    </citation>
    <scope>IDENTIFICATION</scope>
</reference>
<accession>A0A914HBY3</accession>